<gene>
    <name evidence="1" type="primary">ygiD</name>
    <name evidence="1" type="ORF">NCTC13098_00892</name>
</gene>
<sequence length="56" mass="5918">MNYLAHEGGSLSNPTAEHFLPLLYVLGAWDGEEPISVPVEGMEMGSLSMLSVLVGA</sequence>
<protein>
    <submittedName>
        <fullName evidence="1">LigB family dioxygenase</fullName>
        <ecNumber evidence="1">1.13.-.-</ecNumber>
    </submittedName>
</protein>
<keyword evidence="1" id="KW-0560">Oxidoreductase</keyword>
<keyword evidence="1" id="KW-0223">Dioxygenase</keyword>
<dbReference type="SUPFAM" id="SSF53213">
    <property type="entry name" value="LigB-like"/>
    <property type="match status" value="1"/>
</dbReference>
<dbReference type="EMBL" id="LR131271">
    <property type="protein sequence ID" value="VDR24596.1"/>
    <property type="molecule type" value="Genomic_DNA"/>
</dbReference>
<dbReference type="Gene3D" id="3.40.830.10">
    <property type="entry name" value="LigB-like"/>
    <property type="match status" value="1"/>
</dbReference>
<reference evidence="1 2" key="1">
    <citation type="submission" date="2018-12" db="EMBL/GenBank/DDBJ databases">
        <authorList>
            <consortium name="Pathogen Informatics"/>
        </authorList>
    </citation>
    <scope>NUCLEOTIDE SEQUENCE [LARGE SCALE GENOMIC DNA]</scope>
    <source>
        <strain evidence="1 2">NCTC13098</strain>
    </source>
</reference>
<organism evidence="1 2">
    <name type="scientific">Raoultella terrigena</name>
    <name type="common">Klebsiella terrigena</name>
    <dbReference type="NCBI Taxonomy" id="577"/>
    <lineage>
        <taxon>Bacteria</taxon>
        <taxon>Pseudomonadati</taxon>
        <taxon>Pseudomonadota</taxon>
        <taxon>Gammaproteobacteria</taxon>
        <taxon>Enterobacterales</taxon>
        <taxon>Enterobacteriaceae</taxon>
        <taxon>Klebsiella/Raoultella group</taxon>
        <taxon>Raoultella</taxon>
    </lineage>
</organism>
<evidence type="ECO:0000313" key="2">
    <source>
        <dbReference type="Proteomes" id="UP000274346"/>
    </source>
</evidence>
<dbReference type="KEGG" id="rtg:NCTC13098_00892"/>
<dbReference type="Proteomes" id="UP000274346">
    <property type="component" value="Chromosome"/>
</dbReference>
<name>A0A3P8M054_RAOTE</name>
<dbReference type="GO" id="GO:0051213">
    <property type="term" value="F:dioxygenase activity"/>
    <property type="evidence" value="ECO:0007669"/>
    <property type="project" value="UniProtKB-KW"/>
</dbReference>
<dbReference type="AlphaFoldDB" id="A0A3P8M054"/>
<proteinExistence type="predicted"/>
<evidence type="ECO:0000313" key="1">
    <source>
        <dbReference type="EMBL" id="VDR24596.1"/>
    </source>
</evidence>
<accession>A0A3P8M054</accession>
<dbReference type="EC" id="1.13.-.-" evidence="1"/>